<dbReference type="EMBL" id="CP138858">
    <property type="protein sequence ID" value="WPJ96267.1"/>
    <property type="molecule type" value="Genomic_DNA"/>
</dbReference>
<dbReference type="RefSeq" id="WP_319833130.1">
    <property type="nucleotide sequence ID" value="NZ_CP138858.1"/>
</dbReference>
<reference evidence="11 12" key="1">
    <citation type="submission" date="2023-11" db="EMBL/GenBank/DDBJ databases">
        <title>Coraliomargarita sp. nov., isolated from marine algae.</title>
        <authorList>
            <person name="Lee J.K."/>
            <person name="Baek J.H."/>
            <person name="Kim J.M."/>
            <person name="Choi D.G."/>
            <person name="Jeon C.O."/>
        </authorList>
    </citation>
    <scope>NUCLEOTIDE SEQUENCE [LARGE SCALE GENOMIC DNA]</scope>
    <source>
        <strain evidence="11 12">J2-16</strain>
    </source>
</reference>
<evidence type="ECO:0000259" key="10">
    <source>
        <dbReference type="Pfam" id="PF04290"/>
    </source>
</evidence>
<sequence>MLKRINQQASRLLNFLLIIIFIVLVVDVLWGVASRYLLGHQARWSEELARLLMVWLALLGAALASREGQHLGLDVVVRQWTADVQRWAGVVVQLFVLVFAVIIMAWGGGQLVAARFESGQLLPALDISRAWFYLALPVSGLLVSCFSLERLLDALRSAPEAQEDAS</sequence>
<comment type="subcellular location">
    <subcellularLocation>
        <location evidence="1">Cell inner membrane</location>
        <topology evidence="1">Multi-pass membrane protein</topology>
    </subcellularLocation>
</comment>
<feature type="transmembrane region" description="Helical" evidence="9">
    <location>
        <begin position="130"/>
        <end position="148"/>
    </location>
</feature>
<protein>
    <submittedName>
        <fullName evidence="11">TRAP transporter small permease</fullName>
    </submittedName>
</protein>
<keyword evidence="6 9" id="KW-1133">Transmembrane helix</keyword>
<evidence type="ECO:0000256" key="5">
    <source>
        <dbReference type="ARBA" id="ARBA00022692"/>
    </source>
</evidence>
<accession>A0ABZ0RL64</accession>
<keyword evidence="3" id="KW-1003">Cell membrane</keyword>
<keyword evidence="7 9" id="KW-0472">Membrane</keyword>
<keyword evidence="12" id="KW-1185">Reference proteome</keyword>
<comment type="similarity">
    <text evidence="8">Belongs to the TRAP transporter small permease family.</text>
</comment>
<feature type="domain" description="Tripartite ATP-independent periplasmic transporters DctQ component" evidence="10">
    <location>
        <begin position="25"/>
        <end position="156"/>
    </location>
</feature>
<keyword evidence="5 9" id="KW-0812">Transmembrane</keyword>
<feature type="transmembrane region" description="Helical" evidence="9">
    <location>
        <begin position="87"/>
        <end position="107"/>
    </location>
</feature>
<evidence type="ECO:0000256" key="6">
    <source>
        <dbReference type="ARBA" id="ARBA00022989"/>
    </source>
</evidence>
<dbReference type="InterPro" id="IPR007387">
    <property type="entry name" value="TRAP_DctQ"/>
</dbReference>
<evidence type="ECO:0000256" key="2">
    <source>
        <dbReference type="ARBA" id="ARBA00022448"/>
    </source>
</evidence>
<evidence type="ECO:0000313" key="12">
    <source>
        <dbReference type="Proteomes" id="UP001324993"/>
    </source>
</evidence>
<name>A0ABZ0RL64_9BACT</name>
<keyword evidence="2" id="KW-0813">Transport</keyword>
<gene>
    <name evidence="11" type="ORF">SH580_00945</name>
</gene>
<dbReference type="Pfam" id="PF04290">
    <property type="entry name" value="DctQ"/>
    <property type="match status" value="1"/>
</dbReference>
<feature type="transmembrane region" description="Helical" evidence="9">
    <location>
        <begin position="48"/>
        <end position="66"/>
    </location>
</feature>
<evidence type="ECO:0000313" key="11">
    <source>
        <dbReference type="EMBL" id="WPJ96267.1"/>
    </source>
</evidence>
<evidence type="ECO:0000256" key="3">
    <source>
        <dbReference type="ARBA" id="ARBA00022475"/>
    </source>
</evidence>
<dbReference type="Proteomes" id="UP001324993">
    <property type="component" value="Chromosome"/>
</dbReference>
<dbReference type="PANTHER" id="PTHR35011:SF2">
    <property type="entry name" value="2,3-DIKETO-L-GULONATE TRAP TRANSPORTER SMALL PERMEASE PROTEIN YIAM"/>
    <property type="match status" value="1"/>
</dbReference>
<proteinExistence type="inferred from homology"/>
<evidence type="ECO:0000256" key="1">
    <source>
        <dbReference type="ARBA" id="ARBA00004429"/>
    </source>
</evidence>
<organism evidence="11 12">
    <name type="scientific">Coraliomargarita algicola</name>
    <dbReference type="NCBI Taxonomy" id="3092156"/>
    <lineage>
        <taxon>Bacteria</taxon>
        <taxon>Pseudomonadati</taxon>
        <taxon>Verrucomicrobiota</taxon>
        <taxon>Opitutia</taxon>
        <taxon>Puniceicoccales</taxon>
        <taxon>Coraliomargaritaceae</taxon>
        <taxon>Coraliomargarita</taxon>
    </lineage>
</organism>
<evidence type="ECO:0000256" key="8">
    <source>
        <dbReference type="ARBA" id="ARBA00038436"/>
    </source>
</evidence>
<feature type="transmembrane region" description="Helical" evidence="9">
    <location>
        <begin position="12"/>
        <end position="33"/>
    </location>
</feature>
<evidence type="ECO:0000256" key="9">
    <source>
        <dbReference type="SAM" id="Phobius"/>
    </source>
</evidence>
<dbReference type="InterPro" id="IPR055348">
    <property type="entry name" value="DctQ"/>
</dbReference>
<dbReference type="PANTHER" id="PTHR35011">
    <property type="entry name" value="2,3-DIKETO-L-GULONATE TRAP TRANSPORTER SMALL PERMEASE PROTEIN YIAM"/>
    <property type="match status" value="1"/>
</dbReference>
<evidence type="ECO:0000256" key="4">
    <source>
        <dbReference type="ARBA" id="ARBA00022519"/>
    </source>
</evidence>
<evidence type="ECO:0000256" key="7">
    <source>
        <dbReference type="ARBA" id="ARBA00023136"/>
    </source>
</evidence>
<keyword evidence="4" id="KW-0997">Cell inner membrane</keyword>